<proteinExistence type="predicted"/>
<evidence type="ECO:0000313" key="2">
    <source>
        <dbReference type="Proteomes" id="UP000663842"/>
    </source>
</evidence>
<comment type="caution">
    <text evidence="1">The sequence shown here is derived from an EMBL/GenBank/DDBJ whole genome shotgun (WGS) entry which is preliminary data.</text>
</comment>
<accession>A0A820GFL1</accession>
<dbReference type="Proteomes" id="UP000663842">
    <property type="component" value="Unassembled WGS sequence"/>
</dbReference>
<protein>
    <submittedName>
        <fullName evidence="1">Uncharacterized protein</fullName>
    </submittedName>
</protein>
<reference evidence="1" key="1">
    <citation type="submission" date="2021-02" db="EMBL/GenBank/DDBJ databases">
        <authorList>
            <person name="Nowell W R."/>
        </authorList>
    </citation>
    <scope>NUCLEOTIDE SEQUENCE</scope>
</reference>
<gene>
    <name evidence="1" type="ORF">UXM345_LOCUS32204</name>
</gene>
<feature type="non-terminal residue" evidence="1">
    <location>
        <position position="56"/>
    </location>
</feature>
<name>A0A820GFL1_9BILA</name>
<sequence>MGVGVGVSAYLFPQQPTPTPVLIQGESYATICLVAPTVLGILFDLERELGSSTLTL</sequence>
<evidence type="ECO:0000313" key="1">
    <source>
        <dbReference type="EMBL" id="CAF4278411.1"/>
    </source>
</evidence>
<organism evidence="1 2">
    <name type="scientific">Rotaria magnacalcarata</name>
    <dbReference type="NCBI Taxonomy" id="392030"/>
    <lineage>
        <taxon>Eukaryota</taxon>
        <taxon>Metazoa</taxon>
        <taxon>Spiralia</taxon>
        <taxon>Gnathifera</taxon>
        <taxon>Rotifera</taxon>
        <taxon>Eurotatoria</taxon>
        <taxon>Bdelloidea</taxon>
        <taxon>Philodinida</taxon>
        <taxon>Philodinidae</taxon>
        <taxon>Rotaria</taxon>
    </lineage>
</organism>
<dbReference type="AlphaFoldDB" id="A0A820GFL1"/>
<dbReference type="EMBL" id="CAJOBF010009623">
    <property type="protein sequence ID" value="CAF4278411.1"/>
    <property type="molecule type" value="Genomic_DNA"/>
</dbReference>